<feature type="transmembrane region" description="Helical" evidence="7">
    <location>
        <begin position="310"/>
        <end position="331"/>
    </location>
</feature>
<feature type="transmembrane region" description="Helical" evidence="7">
    <location>
        <begin position="260"/>
        <end position="279"/>
    </location>
</feature>
<keyword evidence="6 7" id="KW-0472">Membrane</keyword>
<sequence>MRNFPMGMAAVAAALLTCNFAGAYIPSSAWPHARQSITQVVSLEKRHTLLHNHPPAAENDPVEPPVTTEGNNAVESLVLLGLIPALSLSFPPLLEAVRTAASHSAGPGPLLSLLIWKRCYVYFMAGSVVVVTAKRASTEDDPRLGERLKGLTSEVLYGRSKPEVAVERMESLNSIAEPLDQMDASSQAVALPALVAALLALSVISIGALKNMPLDMSRPDDLSALDMIGRTGSTVSRAWNAGLLACFARMEVQRPLLGTPYEDTAFLISVLLVCAAYFGPMAVAWPAQNLVCMCLAIGVGRAIQLPRLPAVLLALIGLVVYDVVAVGSQAMTTVAFAKVPMVVSGAAGAAAGGGGGGGAGVVLSSGGGGLSATQPVWQPGALQVVFGGRLTDLLGLGDAVFPSILATWALAFDKRQQQTTTPSDVTADDETVSLSTTGGWGYFEASLVGFTLGCVACELGPGASTGQPALLYLVPSMLCTVLLLAVLRGDLAEMWSYDAVSAMAEKN</sequence>
<dbReference type="Pfam" id="PF04258">
    <property type="entry name" value="Peptidase_A22B"/>
    <property type="match status" value="1"/>
</dbReference>
<keyword evidence="5 7" id="KW-1133">Transmembrane helix</keyword>
<dbReference type="EMBL" id="HBGS01024855">
    <property type="protein sequence ID" value="CAD9417105.1"/>
    <property type="molecule type" value="Transcribed_RNA"/>
</dbReference>
<dbReference type="GO" id="GO:0098554">
    <property type="term" value="C:cytoplasmic side of endoplasmic reticulum membrane"/>
    <property type="evidence" value="ECO:0007669"/>
    <property type="project" value="TreeGrafter"/>
</dbReference>
<dbReference type="InterPro" id="IPR006639">
    <property type="entry name" value="Preselin/SPP"/>
</dbReference>
<dbReference type="SMART" id="SM00730">
    <property type="entry name" value="PSN"/>
    <property type="match status" value="1"/>
</dbReference>
<evidence type="ECO:0000256" key="7">
    <source>
        <dbReference type="SAM" id="Phobius"/>
    </source>
</evidence>
<reference evidence="9" key="1">
    <citation type="submission" date="2021-01" db="EMBL/GenBank/DDBJ databases">
        <authorList>
            <person name="Corre E."/>
            <person name="Pelletier E."/>
            <person name="Niang G."/>
            <person name="Scheremetjew M."/>
            <person name="Finn R."/>
            <person name="Kale V."/>
            <person name="Holt S."/>
            <person name="Cochrane G."/>
            <person name="Meng A."/>
            <person name="Brown T."/>
            <person name="Cohen L."/>
        </authorList>
    </citation>
    <scope>NUCLEOTIDE SEQUENCE</scope>
    <source>
        <strain evidence="9">CCMP1381</strain>
    </source>
</reference>
<feature type="transmembrane region" description="Helical" evidence="7">
    <location>
        <begin position="189"/>
        <end position="209"/>
    </location>
</feature>
<evidence type="ECO:0000256" key="2">
    <source>
        <dbReference type="ARBA" id="ARBA00006859"/>
    </source>
</evidence>
<feature type="transmembrane region" description="Helical" evidence="7">
    <location>
        <begin position="469"/>
        <end position="487"/>
    </location>
</feature>
<protein>
    <submittedName>
        <fullName evidence="9">Uncharacterized protein</fullName>
    </submittedName>
</protein>
<dbReference type="GO" id="GO:0033619">
    <property type="term" value="P:membrane protein proteolysis"/>
    <property type="evidence" value="ECO:0007669"/>
    <property type="project" value="TreeGrafter"/>
</dbReference>
<dbReference type="PANTHER" id="PTHR12174:SF22">
    <property type="entry name" value="SIGNAL PEPTIDE PEPTIDASE-LIKE 3"/>
    <property type="match status" value="1"/>
</dbReference>
<evidence type="ECO:0000256" key="6">
    <source>
        <dbReference type="ARBA" id="ARBA00023136"/>
    </source>
</evidence>
<evidence type="ECO:0000256" key="5">
    <source>
        <dbReference type="ARBA" id="ARBA00022989"/>
    </source>
</evidence>
<dbReference type="AlphaFoldDB" id="A0A7S2C8M9"/>
<feature type="chain" id="PRO_5031420110" evidence="8">
    <location>
        <begin position="24"/>
        <end position="507"/>
    </location>
</feature>
<evidence type="ECO:0000256" key="1">
    <source>
        <dbReference type="ARBA" id="ARBA00004127"/>
    </source>
</evidence>
<dbReference type="InterPro" id="IPR007369">
    <property type="entry name" value="Peptidase_A22B_SPP"/>
</dbReference>
<evidence type="ECO:0000256" key="4">
    <source>
        <dbReference type="ARBA" id="ARBA00022801"/>
    </source>
</evidence>
<comment type="subcellular location">
    <subcellularLocation>
        <location evidence="1">Endomembrane system</location>
        <topology evidence="1">Multi-pass membrane protein</topology>
    </subcellularLocation>
</comment>
<accession>A0A7S2C8M9</accession>
<evidence type="ECO:0000256" key="8">
    <source>
        <dbReference type="SAM" id="SignalP"/>
    </source>
</evidence>
<gene>
    <name evidence="9" type="ORF">DSPE1174_LOCUS12614</name>
</gene>
<evidence type="ECO:0000313" key="9">
    <source>
        <dbReference type="EMBL" id="CAD9417105.1"/>
    </source>
</evidence>
<comment type="similarity">
    <text evidence="2">Belongs to the peptidase A22B family.</text>
</comment>
<feature type="signal peptide" evidence="8">
    <location>
        <begin position="1"/>
        <end position="23"/>
    </location>
</feature>
<dbReference type="GO" id="GO:0006465">
    <property type="term" value="P:signal peptide processing"/>
    <property type="evidence" value="ECO:0007669"/>
    <property type="project" value="TreeGrafter"/>
</dbReference>
<keyword evidence="3 7" id="KW-0812">Transmembrane</keyword>
<dbReference type="GO" id="GO:0042500">
    <property type="term" value="F:aspartic endopeptidase activity, intramembrane cleaving"/>
    <property type="evidence" value="ECO:0007669"/>
    <property type="project" value="InterPro"/>
</dbReference>
<dbReference type="GO" id="GO:0098553">
    <property type="term" value="C:lumenal side of endoplasmic reticulum membrane"/>
    <property type="evidence" value="ECO:0007669"/>
    <property type="project" value="TreeGrafter"/>
</dbReference>
<dbReference type="GO" id="GO:0030660">
    <property type="term" value="C:Golgi-associated vesicle membrane"/>
    <property type="evidence" value="ECO:0007669"/>
    <property type="project" value="TreeGrafter"/>
</dbReference>
<keyword evidence="4" id="KW-0378">Hydrolase</keyword>
<keyword evidence="8" id="KW-0732">Signal</keyword>
<dbReference type="PANTHER" id="PTHR12174">
    <property type="entry name" value="SIGNAL PEPTIDE PEPTIDASE"/>
    <property type="match status" value="1"/>
</dbReference>
<proteinExistence type="inferred from homology"/>
<evidence type="ECO:0000256" key="3">
    <source>
        <dbReference type="ARBA" id="ARBA00022692"/>
    </source>
</evidence>
<organism evidence="9">
    <name type="scientific">Octactis speculum</name>
    <dbReference type="NCBI Taxonomy" id="3111310"/>
    <lineage>
        <taxon>Eukaryota</taxon>
        <taxon>Sar</taxon>
        <taxon>Stramenopiles</taxon>
        <taxon>Ochrophyta</taxon>
        <taxon>Dictyochophyceae</taxon>
        <taxon>Dictyochales</taxon>
        <taxon>Dictyochaceae</taxon>
        <taxon>Octactis</taxon>
    </lineage>
</organism>
<name>A0A7S2C8M9_9STRA</name>